<dbReference type="Gene3D" id="2.30.30.40">
    <property type="entry name" value="SH3 Domains"/>
    <property type="match status" value="1"/>
</dbReference>
<evidence type="ECO:0000313" key="1">
    <source>
        <dbReference type="EMBL" id="AKH41694.1"/>
    </source>
</evidence>
<organism evidence="1 2">
    <name type="scientific">Croceibacterium atlanticum</name>
    <dbReference type="NCBI Taxonomy" id="1267766"/>
    <lineage>
        <taxon>Bacteria</taxon>
        <taxon>Pseudomonadati</taxon>
        <taxon>Pseudomonadota</taxon>
        <taxon>Alphaproteobacteria</taxon>
        <taxon>Sphingomonadales</taxon>
        <taxon>Erythrobacteraceae</taxon>
        <taxon>Croceibacterium</taxon>
    </lineage>
</organism>
<dbReference type="PATRIC" id="fig|1267766.3.peg.644"/>
<protein>
    <submittedName>
        <fullName evidence="1">Bacterial SH3 domain protein</fullName>
    </submittedName>
</protein>
<name>A0A0F7KQ68_9SPHN</name>
<dbReference type="KEGG" id="aay:WYH_00638"/>
<dbReference type="STRING" id="1267766.WYH_00638"/>
<evidence type="ECO:0000313" key="2">
    <source>
        <dbReference type="Proteomes" id="UP000034392"/>
    </source>
</evidence>
<dbReference type="RefSeq" id="WP_046902680.1">
    <property type="nucleotide sequence ID" value="NZ_CP011452.2"/>
</dbReference>
<reference evidence="1" key="1">
    <citation type="submission" date="2015-05" db="EMBL/GenBank/DDBJ databases">
        <title>The complete genome of Altererythrobacter atlanticus strain 26DY36.</title>
        <authorList>
            <person name="Wu Y.-H."/>
            <person name="Cheng H."/>
            <person name="Wu X.-W."/>
        </authorList>
    </citation>
    <scope>NUCLEOTIDE SEQUENCE [LARGE SCALE GENOMIC DNA]</scope>
    <source>
        <strain evidence="1">26DY36</strain>
    </source>
</reference>
<gene>
    <name evidence="1" type="ORF">WYH_00638</name>
</gene>
<dbReference type="Proteomes" id="UP000034392">
    <property type="component" value="Chromosome"/>
</dbReference>
<proteinExistence type="predicted"/>
<keyword evidence="2" id="KW-1185">Reference proteome</keyword>
<dbReference type="EMBL" id="CP011452">
    <property type="protein sequence ID" value="AKH41694.1"/>
    <property type="molecule type" value="Genomic_DNA"/>
</dbReference>
<dbReference type="Pfam" id="PF06347">
    <property type="entry name" value="SH3_4"/>
    <property type="match status" value="2"/>
</dbReference>
<sequence>MMRIALFFFLMLGIAMPAAAQDREVPYWATVRAEEVNMRVGPSINYPIDWVYRRKGLPVKVVRLYQGWRLVQDPDGTQGWIVARLLSPQRGAIVIGDGLAEMRGSPETGAQLLWNVEPGVVGTLGDCRDGWCEFRVKAQEGWVREDRLWGAGEP</sequence>
<dbReference type="OrthoDB" id="9810773at2"/>
<dbReference type="InterPro" id="IPR010466">
    <property type="entry name" value="DUF1058"/>
</dbReference>
<accession>A0A0F7KQ68</accession>
<dbReference type="AlphaFoldDB" id="A0A0F7KQ68"/>